<evidence type="ECO:0000313" key="3">
    <source>
        <dbReference type="Proteomes" id="UP001595579"/>
    </source>
</evidence>
<dbReference type="RefSeq" id="WP_386771709.1">
    <property type="nucleotide sequence ID" value="NZ_JBHRUG010000009.1"/>
</dbReference>
<dbReference type="InterPro" id="IPR009506">
    <property type="entry name" value="YjiS-like"/>
</dbReference>
<proteinExistence type="predicted"/>
<reference evidence="3" key="1">
    <citation type="journal article" date="2019" name="Int. J. Syst. Evol. Microbiol.">
        <title>The Global Catalogue of Microorganisms (GCM) 10K type strain sequencing project: providing services to taxonomists for standard genome sequencing and annotation.</title>
        <authorList>
            <consortium name="The Broad Institute Genomics Platform"/>
            <consortium name="The Broad Institute Genome Sequencing Center for Infectious Disease"/>
            <person name="Wu L."/>
            <person name="Ma J."/>
        </authorList>
    </citation>
    <scope>NUCLEOTIDE SEQUENCE [LARGE SCALE GENOMIC DNA]</scope>
    <source>
        <strain evidence="3">CECT 7698</strain>
    </source>
</reference>
<accession>A0ABV7LJK8</accession>
<name>A0ABV7LJK8_9GAMM</name>
<protein>
    <submittedName>
        <fullName evidence="2">DUF1127 domain-containing protein</fullName>
    </submittedName>
</protein>
<gene>
    <name evidence="2" type="ORF">ACFOEV_03655</name>
</gene>
<evidence type="ECO:0000313" key="2">
    <source>
        <dbReference type="EMBL" id="MFC3282699.1"/>
    </source>
</evidence>
<dbReference type="EMBL" id="JBHRUG010000009">
    <property type="protein sequence ID" value="MFC3282699.1"/>
    <property type="molecule type" value="Genomic_DNA"/>
</dbReference>
<sequence>MLLKRLKQLRTAFKRQCQRHCSRRQLLRLDSHLLDDIGIDRIDAECEGRKPFWK</sequence>
<evidence type="ECO:0000259" key="1">
    <source>
        <dbReference type="Pfam" id="PF06568"/>
    </source>
</evidence>
<dbReference type="Proteomes" id="UP001595579">
    <property type="component" value="Unassembled WGS sequence"/>
</dbReference>
<dbReference type="Pfam" id="PF06568">
    <property type="entry name" value="YjiS-like"/>
    <property type="match status" value="1"/>
</dbReference>
<organism evidence="2 3">
    <name type="scientific">Litchfieldella rifensis</name>
    <dbReference type="NCBI Taxonomy" id="762643"/>
    <lineage>
        <taxon>Bacteria</taxon>
        <taxon>Pseudomonadati</taxon>
        <taxon>Pseudomonadota</taxon>
        <taxon>Gammaproteobacteria</taxon>
        <taxon>Oceanospirillales</taxon>
        <taxon>Halomonadaceae</taxon>
        <taxon>Litchfieldella</taxon>
    </lineage>
</organism>
<keyword evidence="3" id="KW-1185">Reference proteome</keyword>
<feature type="domain" description="YjiS-like" evidence="1">
    <location>
        <begin position="9"/>
        <end position="45"/>
    </location>
</feature>
<comment type="caution">
    <text evidence="2">The sequence shown here is derived from an EMBL/GenBank/DDBJ whole genome shotgun (WGS) entry which is preliminary data.</text>
</comment>